<evidence type="ECO:0000313" key="6">
    <source>
        <dbReference type="EMBL" id="KAA2244382.1"/>
    </source>
</evidence>
<keyword evidence="4" id="KW-0862">Zinc</keyword>
<dbReference type="SUPFAM" id="SSF51556">
    <property type="entry name" value="Metallo-dependent hydrolases"/>
    <property type="match status" value="1"/>
</dbReference>
<evidence type="ECO:0000259" key="5">
    <source>
        <dbReference type="Pfam" id="PF01979"/>
    </source>
</evidence>
<dbReference type="EMBL" id="VUOA01000001">
    <property type="protein sequence ID" value="KAA2244382.1"/>
    <property type="molecule type" value="Genomic_DNA"/>
</dbReference>
<gene>
    <name evidence="6" type="ORF">F0L46_00335</name>
</gene>
<dbReference type="InterPro" id="IPR010252">
    <property type="entry name" value="HutF"/>
</dbReference>
<proteinExistence type="predicted"/>
<dbReference type="GO" id="GO:0019239">
    <property type="term" value="F:deaminase activity"/>
    <property type="evidence" value="ECO:0007669"/>
    <property type="project" value="TreeGrafter"/>
</dbReference>
<dbReference type="OrthoDB" id="9796020at2"/>
<name>A0A5B2W143_9HYPH</name>
<keyword evidence="2" id="KW-0479">Metal-binding</keyword>
<dbReference type="RefSeq" id="WP_149815038.1">
    <property type="nucleotide sequence ID" value="NZ_VUOA01000001.1"/>
</dbReference>
<evidence type="ECO:0000256" key="1">
    <source>
        <dbReference type="ARBA" id="ARBA00001947"/>
    </source>
</evidence>
<comment type="caution">
    <text evidence="6">The sequence shown here is derived from an EMBL/GenBank/DDBJ whole genome shotgun (WGS) entry which is preliminary data.</text>
</comment>
<dbReference type="Gene3D" id="2.30.40.10">
    <property type="entry name" value="Urease, subunit C, domain 1"/>
    <property type="match status" value="1"/>
</dbReference>
<dbReference type="InterPro" id="IPR006680">
    <property type="entry name" value="Amidohydro-rel"/>
</dbReference>
<dbReference type="GO" id="GO:0046872">
    <property type="term" value="F:metal ion binding"/>
    <property type="evidence" value="ECO:0007669"/>
    <property type="project" value="UniProtKB-KW"/>
</dbReference>
<evidence type="ECO:0000256" key="4">
    <source>
        <dbReference type="ARBA" id="ARBA00022833"/>
    </source>
</evidence>
<sequence length="452" mass="47660">MGKMHFATALLAGGWRDDVLVEVDGGVIARVTAGVPAGDAARFAGPAVPGLPNVHSHSFQRGMAGLAERRGSAPDSFWTWREVMYRFLDRLTPDDIEAIAAHAFAEMLEAGFTAVGEFHYLHHAPDGSPYANLAETAERIAAAADIAGIGLTLLPVLYAHGNFGGAPPVPGQRRFLNDPDRFARLMEGSRAAIRGLPDARIGIAPHSLRAVTLDELRAAVAANPAGPVHIHVAEQVKEVDDCLAAHGRRPIELLFDTAAVDPRWCLIHATHADAGEIAAMAGSGAVIGFCPLTEASLGDGICDVTGYVGQGGRFAIGSDSLIRVSAAEELRTLEHVQRLRHRSRNTLGAPGVSTGRRVHEAACAGGAQALDRNIGRIAPGARADIVVLDPDHPSLAAAAGDVILDAWIFSADNAGVADVICDGVHVVAQGRHRDRERLAGRYRAAVRRLEAI</sequence>
<evidence type="ECO:0000256" key="3">
    <source>
        <dbReference type="ARBA" id="ARBA00022801"/>
    </source>
</evidence>
<dbReference type="NCBIfam" id="NF006681">
    <property type="entry name" value="PRK09229.1-2"/>
    <property type="match status" value="1"/>
</dbReference>
<dbReference type="AlphaFoldDB" id="A0A5B2W143"/>
<dbReference type="PANTHER" id="PTHR11271">
    <property type="entry name" value="GUANINE DEAMINASE"/>
    <property type="match status" value="1"/>
</dbReference>
<keyword evidence="3 6" id="KW-0378">Hydrolase</keyword>
<evidence type="ECO:0000256" key="2">
    <source>
        <dbReference type="ARBA" id="ARBA00022723"/>
    </source>
</evidence>
<feature type="domain" description="Amidohydrolase-related" evidence="5">
    <location>
        <begin position="48"/>
        <end position="424"/>
    </location>
</feature>
<dbReference type="NCBIfam" id="TIGR02022">
    <property type="entry name" value="hutF"/>
    <property type="match status" value="1"/>
</dbReference>
<dbReference type="PANTHER" id="PTHR11271:SF48">
    <property type="entry name" value="AMIDOHYDROLASE-RELATED DOMAIN-CONTAINING PROTEIN"/>
    <property type="match status" value="1"/>
</dbReference>
<dbReference type="NCBIfam" id="NF006684">
    <property type="entry name" value="PRK09229.1-5"/>
    <property type="match status" value="1"/>
</dbReference>
<dbReference type="GO" id="GO:0050416">
    <property type="term" value="F:formimidoylglutamate deiminase activity"/>
    <property type="evidence" value="ECO:0007669"/>
    <property type="project" value="UniProtKB-EC"/>
</dbReference>
<reference evidence="6 7" key="2">
    <citation type="submission" date="2019-09" db="EMBL/GenBank/DDBJ databases">
        <authorList>
            <person name="Jin C."/>
        </authorList>
    </citation>
    <scope>NUCLEOTIDE SEQUENCE [LARGE SCALE GENOMIC DNA]</scope>
    <source>
        <strain evidence="6 7">BN140002</strain>
    </source>
</reference>
<protein>
    <submittedName>
        <fullName evidence="6">Formimidoylglutamate deiminase</fullName>
        <ecNumber evidence="6">3.5.3.13</ecNumber>
    </submittedName>
</protein>
<dbReference type="Proteomes" id="UP000323142">
    <property type="component" value="Unassembled WGS sequence"/>
</dbReference>
<dbReference type="GO" id="GO:0005829">
    <property type="term" value="C:cytosol"/>
    <property type="evidence" value="ECO:0007669"/>
    <property type="project" value="TreeGrafter"/>
</dbReference>
<dbReference type="InterPro" id="IPR051607">
    <property type="entry name" value="Metallo-dep_hydrolases"/>
</dbReference>
<dbReference type="InterPro" id="IPR032466">
    <property type="entry name" value="Metal_Hydrolase"/>
</dbReference>
<dbReference type="Pfam" id="PF01979">
    <property type="entry name" value="Amidohydro_1"/>
    <property type="match status" value="1"/>
</dbReference>
<dbReference type="InterPro" id="IPR011059">
    <property type="entry name" value="Metal-dep_hydrolase_composite"/>
</dbReference>
<dbReference type="EC" id="3.5.3.13" evidence="6"/>
<accession>A0A5B2W143</accession>
<dbReference type="Gene3D" id="3.20.20.140">
    <property type="entry name" value="Metal-dependent hydrolases"/>
    <property type="match status" value="1"/>
</dbReference>
<comment type="cofactor">
    <cofactor evidence="1">
        <name>Zn(2+)</name>
        <dbReference type="ChEBI" id="CHEBI:29105"/>
    </cofactor>
</comment>
<evidence type="ECO:0000313" key="7">
    <source>
        <dbReference type="Proteomes" id="UP000323142"/>
    </source>
</evidence>
<organism evidence="6 7">
    <name type="scientific">Salinarimonas soli</name>
    <dbReference type="NCBI Taxonomy" id="1638099"/>
    <lineage>
        <taxon>Bacteria</taxon>
        <taxon>Pseudomonadati</taxon>
        <taxon>Pseudomonadota</taxon>
        <taxon>Alphaproteobacteria</taxon>
        <taxon>Hyphomicrobiales</taxon>
        <taxon>Salinarimonadaceae</taxon>
        <taxon>Salinarimonas</taxon>
    </lineage>
</organism>
<reference evidence="6 7" key="1">
    <citation type="submission" date="2019-09" db="EMBL/GenBank/DDBJ databases">
        <title>Salinarimonas rosea gen. nov., sp. nov., a new member of the a-2 subgroup of the Proteobacteria.</title>
        <authorList>
            <person name="Liu J."/>
        </authorList>
    </citation>
    <scope>NUCLEOTIDE SEQUENCE [LARGE SCALE GENOMIC DNA]</scope>
    <source>
        <strain evidence="6 7">BN140002</strain>
    </source>
</reference>
<keyword evidence="7" id="KW-1185">Reference proteome</keyword>
<dbReference type="SUPFAM" id="SSF51338">
    <property type="entry name" value="Composite domain of metallo-dependent hydrolases"/>
    <property type="match status" value="1"/>
</dbReference>